<keyword evidence="8" id="KW-1185">Reference proteome</keyword>
<feature type="domain" description="C2H2-type" evidence="6">
    <location>
        <begin position="182"/>
        <end position="209"/>
    </location>
</feature>
<protein>
    <recommendedName>
        <fullName evidence="6">C2H2-type domain-containing protein</fullName>
    </recommendedName>
</protein>
<name>A0A9W4JFP9_9EURO</name>
<feature type="region of interest" description="Disordered" evidence="5">
    <location>
        <begin position="195"/>
        <end position="260"/>
    </location>
</feature>
<feature type="compositionally biased region" description="Low complexity" evidence="5">
    <location>
        <begin position="52"/>
        <end position="63"/>
    </location>
</feature>
<dbReference type="PROSITE" id="PS00028">
    <property type="entry name" value="ZINC_FINGER_C2H2_1"/>
    <property type="match status" value="1"/>
</dbReference>
<dbReference type="EMBL" id="CAJVPG010000288">
    <property type="protein sequence ID" value="CAG8388474.1"/>
    <property type="molecule type" value="Genomic_DNA"/>
</dbReference>
<keyword evidence="3" id="KW-0862">Zinc</keyword>
<gene>
    <name evidence="7" type="ORF">PSALAMII_LOCUS6486</name>
</gene>
<feature type="domain" description="C2H2-type" evidence="6">
    <location>
        <begin position="149"/>
        <end position="181"/>
    </location>
</feature>
<keyword evidence="1" id="KW-0479">Metal-binding</keyword>
<evidence type="ECO:0000259" key="6">
    <source>
        <dbReference type="PROSITE" id="PS50157"/>
    </source>
</evidence>
<dbReference type="Pfam" id="PF00096">
    <property type="entry name" value="zf-C2H2"/>
    <property type="match status" value="1"/>
</dbReference>
<dbReference type="SUPFAM" id="SSF57667">
    <property type="entry name" value="beta-beta-alpha zinc fingers"/>
    <property type="match status" value="1"/>
</dbReference>
<proteinExistence type="predicted"/>
<evidence type="ECO:0000256" key="5">
    <source>
        <dbReference type="SAM" id="MobiDB-lite"/>
    </source>
</evidence>
<evidence type="ECO:0000256" key="2">
    <source>
        <dbReference type="ARBA" id="ARBA00022771"/>
    </source>
</evidence>
<dbReference type="PANTHER" id="PTHR23235">
    <property type="entry name" value="KRUEPPEL-LIKE TRANSCRIPTION FACTOR"/>
    <property type="match status" value="1"/>
</dbReference>
<dbReference type="Gene3D" id="3.30.160.60">
    <property type="entry name" value="Classic Zinc Finger"/>
    <property type="match status" value="2"/>
</dbReference>
<dbReference type="GO" id="GO:0000981">
    <property type="term" value="F:DNA-binding transcription factor activity, RNA polymerase II-specific"/>
    <property type="evidence" value="ECO:0007669"/>
    <property type="project" value="TreeGrafter"/>
</dbReference>
<dbReference type="SMART" id="SM00355">
    <property type="entry name" value="ZnF_C2H2"/>
    <property type="match status" value="2"/>
</dbReference>
<dbReference type="PROSITE" id="PS50157">
    <property type="entry name" value="ZINC_FINGER_C2H2_2"/>
    <property type="match status" value="2"/>
</dbReference>
<organism evidence="7 8">
    <name type="scientific">Penicillium salamii</name>
    <dbReference type="NCBI Taxonomy" id="1612424"/>
    <lineage>
        <taxon>Eukaryota</taxon>
        <taxon>Fungi</taxon>
        <taxon>Dikarya</taxon>
        <taxon>Ascomycota</taxon>
        <taxon>Pezizomycotina</taxon>
        <taxon>Eurotiomycetes</taxon>
        <taxon>Eurotiomycetidae</taxon>
        <taxon>Eurotiales</taxon>
        <taxon>Aspergillaceae</taxon>
        <taxon>Penicillium</taxon>
    </lineage>
</organism>
<evidence type="ECO:0000313" key="7">
    <source>
        <dbReference type="EMBL" id="CAG8388474.1"/>
    </source>
</evidence>
<evidence type="ECO:0000313" key="8">
    <source>
        <dbReference type="Proteomes" id="UP001152649"/>
    </source>
</evidence>
<evidence type="ECO:0000256" key="3">
    <source>
        <dbReference type="ARBA" id="ARBA00022833"/>
    </source>
</evidence>
<evidence type="ECO:0000256" key="4">
    <source>
        <dbReference type="PROSITE-ProRule" id="PRU00042"/>
    </source>
</evidence>
<evidence type="ECO:0000256" key="1">
    <source>
        <dbReference type="ARBA" id="ARBA00022723"/>
    </source>
</evidence>
<dbReference type="OrthoDB" id="6365676at2759"/>
<dbReference type="FunFam" id="3.30.160.60:FF:001067">
    <property type="entry name" value="C2H2 transcription factor (Egr2)"/>
    <property type="match status" value="1"/>
</dbReference>
<dbReference type="GO" id="GO:0000978">
    <property type="term" value="F:RNA polymerase II cis-regulatory region sequence-specific DNA binding"/>
    <property type="evidence" value="ECO:0007669"/>
    <property type="project" value="TreeGrafter"/>
</dbReference>
<sequence length="260" mass="28323">MSSCRTGIVSILNNDDNPSFAVRSAPRLTRTQTSPSYHPHHSQLPPPEYTRPHASSESPAASPRGTRHPFEPVTEAVQPVSPGSSNGSVYDYITSQPSGYHPYARQDPRQEPYRFPARGPAPPRTPPEARSTSETTQPGPRGTGRKNKYPCPYAASHGCSATFTTSGHAARHGKKHTGEKSVHCPICNKAFTRKDNMKQHIRTHRTHSDDLRSTSEPETEGRWSVARPDSTFVAASHQRNVSQLTEPGAQPVPGSAPNAP</sequence>
<dbReference type="InterPro" id="IPR036236">
    <property type="entry name" value="Znf_C2H2_sf"/>
</dbReference>
<keyword evidence="2 4" id="KW-0863">Zinc-finger</keyword>
<dbReference type="GO" id="GO:0008270">
    <property type="term" value="F:zinc ion binding"/>
    <property type="evidence" value="ECO:0007669"/>
    <property type="project" value="UniProtKB-KW"/>
</dbReference>
<dbReference type="InterPro" id="IPR013087">
    <property type="entry name" value="Znf_C2H2_type"/>
</dbReference>
<feature type="compositionally biased region" description="Polar residues" evidence="5">
    <location>
        <begin position="1"/>
        <end position="17"/>
    </location>
</feature>
<feature type="compositionally biased region" description="Polar residues" evidence="5">
    <location>
        <begin position="81"/>
        <end position="98"/>
    </location>
</feature>
<dbReference type="AlphaFoldDB" id="A0A9W4JFP9"/>
<reference evidence="7" key="1">
    <citation type="submission" date="2021-07" db="EMBL/GenBank/DDBJ databases">
        <authorList>
            <person name="Branca A.L. A."/>
        </authorList>
    </citation>
    <scope>NUCLEOTIDE SEQUENCE</scope>
</reference>
<accession>A0A9W4JFP9</accession>
<comment type="caution">
    <text evidence="7">The sequence shown here is derived from an EMBL/GenBank/DDBJ whole genome shotgun (WGS) entry which is preliminary data.</text>
</comment>
<feature type="region of interest" description="Disordered" evidence="5">
    <location>
        <begin position="1"/>
        <end position="181"/>
    </location>
</feature>
<dbReference type="Proteomes" id="UP001152649">
    <property type="component" value="Unassembled WGS sequence"/>
</dbReference>
<dbReference type="PANTHER" id="PTHR23235:SF120">
    <property type="entry name" value="KRUPPEL-LIKE FACTOR 15"/>
    <property type="match status" value="1"/>
</dbReference>
<feature type="compositionally biased region" description="Basic and acidic residues" evidence="5">
    <location>
        <begin position="206"/>
        <end position="221"/>
    </location>
</feature>